<proteinExistence type="predicted"/>
<reference evidence="1 2" key="2">
    <citation type="journal article" date="2016" name="Genome Announc.">
        <title>Draft Genome Sequence of Oceanobacillus picturae Heshi-B3, Isolated from Fermented Rice Bran in a Traditional Japanese Seafood Dish.</title>
        <authorList>
            <person name="Akuzawa S."/>
            <person name="Nagaoka J."/>
            <person name="Kanekatsu M."/>
            <person name="Kanesaki Y."/>
            <person name="Suzuki T."/>
        </authorList>
    </citation>
    <scope>NUCLEOTIDE SEQUENCE [LARGE SCALE GENOMIC DNA]</scope>
    <source>
        <strain evidence="1 2">Heshi-B3</strain>
    </source>
</reference>
<organism evidence="1 2">
    <name type="scientific">Oceanobacillus picturae</name>
    <dbReference type="NCBI Taxonomy" id="171693"/>
    <lineage>
        <taxon>Bacteria</taxon>
        <taxon>Bacillati</taxon>
        <taxon>Bacillota</taxon>
        <taxon>Bacilli</taxon>
        <taxon>Bacillales</taxon>
        <taxon>Bacillaceae</taxon>
        <taxon>Oceanobacillus</taxon>
    </lineage>
</organism>
<dbReference type="Proteomes" id="UP000052946">
    <property type="component" value="Unassembled WGS sequence"/>
</dbReference>
<gene>
    <name evidence="1" type="ORF">OPHB3_3758</name>
</gene>
<protein>
    <submittedName>
        <fullName evidence="1">Keratin, type II cytoskeletal 2 oral-like</fullName>
    </submittedName>
</protein>
<reference evidence="2" key="1">
    <citation type="submission" date="2015-07" db="EMBL/GenBank/DDBJ databases">
        <title>Draft Genome Sequence of Oceanobacillus picturae Heshi-B3 that Was Isolated from Fermented Rice Bran with Aging Salted Mackerel, Which Was Named Heshiko as Traditional Fermented Seafood in Japan.</title>
        <authorList>
            <person name="Akuzawa S."/>
            <person name="Nakagawa J."/>
            <person name="Kanekatsu T."/>
            <person name="Kanesaki Y."/>
            <person name="Suzuki T."/>
        </authorList>
    </citation>
    <scope>NUCLEOTIDE SEQUENCE [LARGE SCALE GENOMIC DNA]</scope>
    <source>
        <strain evidence="2">Heshi-B3</strain>
    </source>
</reference>
<evidence type="ECO:0000313" key="1">
    <source>
        <dbReference type="EMBL" id="GAQ19774.1"/>
    </source>
</evidence>
<dbReference type="AlphaFoldDB" id="A0A0U9HAR1"/>
<accession>A0A0U9HAR1</accession>
<evidence type="ECO:0000313" key="2">
    <source>
        <dbReference type="Proteomes" id="UP000052946"/>
    </source>
</evidence>
<comment type="caution">
    <text evidence="1">The sequence shown here is derived from an EMBL/GenBank/DDBJ whole genome shotgun (WGS) entry which is preliminary data.</text>
</comment>
<name>A0A0U9HAR1_9BACI</name>
<sequence>MDAVLDLIRSVSTVIFFSFKDITEEDIENNLESLKHNEWFQDFLHDEKYNKLILNNTNVRRVIGSIDTNKHITLCHLNRM</sequence>
<dbReference type="EMBL" id="BBXV01000067">
    <property type="protein sequence ID" value="GAQ19774.1"/>
    <property type="molecule type" value="Genomic_DNA"/>
</dbReference>